<dbReference type="AlphaFoldDB" id="A0A1C1D127"/>
<proteinExistence type="predicted"/>
<reference evidence="3" key="1">
    <citation type="submission" date="2015-07" db="EMBL/GenBank/DDBJ databases">
        <authorList>
            <person name="Teixeira M.M."/>
            <person name="Souza R.C."/>
            <person name="Almeida L.G."/>
            <person name="Vicente V.A."/>
            <person name="de Hoog S."/>
            <person name="Bocca A.L."/>
            <person name="de Almeida S.R."/>
            <person name="Vasconcelos A.T."/>
            <person name="Felipe M.S."/>
        </authorList>
    </citation>
    <scope>NUCLEOTIDE SEQUENCE [LARGE SCALE GENOMIC DNA]</scope>
    <source>
        <strain evidence="3">KSF</strain>
    </source>
</reference>
<sequence length="93" mass="10714">MPRPRKPDQDGKEVKKRSRNGCWLVHAPPQCSRTPAYIYTHRPCKSRKVKWYMMNPLRSLLMMDADRVAAAEKRSRPAPTACDKARRATTAFA</sequence>
<dbReference type="VEuPathDB" id="FungiDB:CLCR_01009"/>
<evidence type="ECO:0000313" key="3">
    <source>
        <dbReference type="Proteomes" id="UP000094526"/>
    </source>
</evidence>
<accession>A0A1C1D127</accession>
<dbReference type="EMBL" id="LGRB01000004">
    <property type="protein sequence ID" value="OCT54415.1"/>
    <property type="molecule type" value="Genomic_DNA"/>
</dbReference>
<evidence type="ECO:0000256" key="1">
    <source>
        <dbReference type="SAM" id="MobiDB-lite"/>
    </source>
</evidence>
<keyword evidence="3" id="KW-1185">Reference proteome</keyword>
<organism evidence="2 3">
    <name type="scientific">Cladophialophora carrionii</name>
    <dbReference type="NCBI Taxonomy" id="86049"/>
    <lineage>
        <taxon>Eukaryota</taxon>
        <taxon>Fungi</taxon>
        <taxon>Dikarya</taxon>
        <taxon>Ascomycota</taxon>
        <taxon>Pezizomycotina</taxon>
        <taxon>Eurotiomycetes</taxon>
        <taxon>Chaetothyriomycetidae</taxon>
        <taxon>Chaetothyriales</taxon>
        <taxon>Herpotrichiellaceae</taxon>
        <taxon>Cladophialophora</taxon>
    </lineage>
</organism>
<name>A0A1C1D127_9EURO</name>
<feature type="region of interest" description="Disordered" evidence="1">
    <location>
        <begin position="72"/>
        <end position="93"/>
    </location>
</feature>
<protein>
    <submittedName>
        <fullName evidence="2">Uncharacterized protein</fullName>
    </submittedName>
</protein>
<dbReference type="Proteomes" id="UP000094526">
    <property type="component" value="Unassembled WGS sequence"/>
</dbReference>
<evidence type="ECO:0000313" key="2">
    <source>
        <dbReference type="EMBL" id="OCT54415.1"/>
    </source>
</evidence>
<comment type="caution">
    <text evidence="2">The sequence shown here is derived from an EMBL/GenBank/DDBJ whole genome shotgun (WGS) entry which is preliminary data.</text>
</comment>
<gene>
    <name evidence="2" type="ORF">CLCR_01009</name>
</gene>